<keyword evidence="10 12" id="KW-1015">Disulfide bond</keyword>
<keyword evidence="15" id="KW-1185">Reference proteome</keyword>
<evidence type="ECO:0000256" key="7">
    <source>
        <dbReference type="ARBA" id="ARBA00022927"/>
    </source>
</evidence>
<dbReference type="AlphaFoldDB" id="A0A4T0FIA0"/>
<dbReference type="Proteomes" id="UP000310189">
    <property type="component" value="Unassembled WGS sequence"/>
</dbReference>
<organism evidence="14 15">
    <name type="scientific">Wallemia hederae</name>
    <dbReference type="NCBI Taxonomy" id="1540922"/>
    <lineage>
        <taxon>Eukaryota</taxon>
        <taxon>Fungi</taxon>
        <taxon>Dikarya</taxon>
        <taxon>Basidiomycota</taxon>
        <taxon>Wallemiomycotina</taxon>
        <taxon>Wallemiomycetes</taxon>
        <taxon>Wallemiales</taxon>
        <taxon>Wallemiaceae</taxon>
        <taxon>Wallemia</taxon>
    </lineage>
</organism>
<evidence type="ECO:0000256" key="3">
    <source>
        <dbReference type="ARBA" id="ARBA00022448"/>
    </source>
</evidence>
<gene>
    <name evidence="14" type="ORF">E3P99_02912</name>
</gene>
<dbReference type="GO" id="GO:0045039">
    <property type="term" value="P:protein insertion into mitochondrial inner membrane"/>
    <property type="evidence" value="ECO:0007669"/>
    <property type="project" value="UniProtKB-ARBA"/>
</dbReference>
<evidence type="ECO:0000313" key="15">
    <source>
        <dbReference type="Proteomes" id="UP000310189"/>
    </source>
</evidence>
<evidence type="ECO:0000256" key="1">
    <source>
        <dbReference type="ARBA" id="ARBA00004137"/>
    </source>
</evidence>
<dbReference type="GO" id="GO:0005743">
    <property type="term" value="C:mitochondrial inner membrane"/>
    <property type="evidence" value="ECO:0007669"/>
    <property type="project" value="UniProtKB-SubCell"/>
</dbReference>
<dbReference type="InterPro" id="IPR004217">
    <property type="entry name" value="Tim10-like"/>
</dbReference>
<evidence type="ECO:0000256" key="8">
    <source>
        <dbReference type="ARBA" id="ARBA00023010"/>
    </source>
</evidence>
<evidence type="ECO:0000256" key="6">
    <source>
        <dbReference type="ARBA" id="ARBA00022833"/>
    </source>
</evidence>
<keyword evidence="9 12" id="KW-0496">Mitochondrion</keyword>
<evidence type="ECO:0000256" key="2">
    <source>
        <dbReference type="ARBA" id="ARBA00006720"/>
    </source>
</evidence>
<dbReference type="OrthoDB" id="7813104at2759"/>
<proteinExistence type="inferred from homology"/>
<keyword evidence="5 12" id="KW-0472">Membrane</keyword>
<dbReference type="GO" id="GO:0046872">
    <property type="term" value="F:metal ion binding"/>
    <property type="evidence" value="ECO:0007669"/>
    <property type="project" value="UniProtKB-KW"/>
</dbReference>
<comment type="similarity">
    <text evidence="2 12">Belongs to the small Tim family.</text>
</comment>
<evidence type="ECO:0000259" key="13">
    <source>
        <dbReference type="Pfam" id="PF02953"/>
    </source>
</evidence>
<evidence type="ECO:0000256" key="12">
    <source>
        <dbReference type="RuleBase" id="RU367043"/>
    </source>
</evidence>
<comment type="caution">
    <text evidence="14">The sequence shown here is derived from an EMBL/GenBank/DDBJ whole genome shotgun (WGS) entry which is preliminary data.</text>
</comment>
<evidence type="ECO:0000256" key="9">
    <source>
        <dbReference type="ARBA" id="ARBA00023128"/>
    </source>
</evidence>
<evidence type="ECO:0000256" key="5">
    <source>
        <dbReference type="ARBA" id="ARBA00022792"/>
    </source>
</evidence>
<evidence type="ECO:0000256" key="11">
    <source>
        <dbReference type="ARBA" id="ARBA00023186"/>
    </source>
</evidence>
<keyword evidence="7 12" id="KW-0653">Protein transport</keyword>
<dbReference type="SUPFAM" id="SSF144122">
    <property type="entry name" value="Tim10-like"/>
    <property type="match status" value="1"/>
</dbReference>
<keyword evidence="8 12" id="KW-0811">Translocation</keyword>
<reference evidence="14 15" key="1">
    <citation type="submission" date="2019-03" db="EMBL/GenBank/DDBJ databases">
        <title>Sequencing 23 genomes of Wallemia ichthyophaga.</title>
        <authorList>
            <person name="Gostincar C."/>
        </authorList>
    </citation>
    <scope>NUCLEOTIDE SEQUENCE [LARGE SCALE GENOMIC DNA]</scope>
    <source>
        <strain evidence="14 15">EXF-5753</strain>
    </source>
</reference>
<comment type="subunit">
    <text evidence="12">Heterohexamer.</text>
</comment>
<keyword evidence="6" id="KW-0862">Zinc</keyword>
<comment type="function">
    <text evidence="12">Mitochondrial intermembrane chaperone that participates in the import and insertion of some multi-pass transmembrane proteins into the mitochondrial inner membrane. Also required for the transfer of beta-barrel precursors from the TOM complex to the sorting and assembly machinery (SAM complex) of the outer membrane. Acts as a chaperone-like protein that protects the hydrophobic precursors from aggregation and guide them through the mitochondrial intermembrane space.</text>
</comment>
<keyword evidence="11 12" id="KW-0143">Chaperone</keyword>
<feature type="domain" description="Tim10-like" evidence="13">
    <location>
        <begin position="20"/>
        <end position="79"/>
    </location>
</feature>
<dbReference type="EMBL" id="SPNW01000046">
    <property type="protein sequence ID" value="TIA87868.1"/>
    <property type="molecule type" value="Genomic_DNA"/>
</dbReference>
<dbReference type="GO" id="GO:0042719">
    <property type="term" value="C:mitochondrial intermembrane space chaperone complex"/>
    <property type="evidence" value="ECO:0007669"/>
    <property type="project" value="UniProtKB-ARBA"/>
</dbReference>
<dbReference type="InterPro" id="IPR035427">
    <property type="entry name" value="Tim10-like_dom_sf"/>
</dbReference>
<comment type="subcellular location">
    <subcellularLocation>
        <location evidence="1 12">Mitochondrion inner membrane</location>
        <topology evidence="1 12">Peripheral membrane protein</topology>
        <orientation evidence="1 12">Intermembrane side</orientation>
    </subcellularLocation>
</comment>
<keyword evidence="3 12" id="KW-0813">Transport</keyword>
<keyword evidence="4" id="KW-0479">Metal-binding</keyword>
<evidence type="ECO:0000313" key="14">
    <source>
        <dbReference type="EMBL" id="TIA87868.1"/>
    </source>
</evidence>
<sequence>MSSLFGNKQQKPDVSKMKEEIQQASALANAQQLINNMNNQCYSKCILKPSTSLSSSEEGCLNNCMQRYMEAFNIISTTYVHRMSKERHEQTL</sequence>
<dbReference type="Pfam" id="PF02953">
    <property type="entry name" value="zf-Tim10_DDP"/>
    <property type="match status" value="1"/>
</dbReference>
<name>A0A4T0FIA0_9BASI</name>
<protein>
    <recommendedName>
        <fullName evidence="12">Mitochondrial import inner membrane translocase subunit</fullName>
    </recommendedName>
</protein>
<comment type="domain">
    <text evidence="12">The twin CX3C motif contains 4 conserved Cys residues that form 2 disulfide bonds in the mitochondrial intermembrane space.</text>
</comment>
<keyword evidence="5 12" id="KW-0999">Mitochondrion inner membrane</keyword>
<dbReference type="Gene3D" id="1.10.287.810">
    <property type="entry name" value="Mitochondrial import inner membrane translocase subunit tim13 like domains"/>
    <property type="match status" value="1"/>
</dbReference>
<evidence type="ECO:0000256" key="10">
    <source>
        <dbReference type="ARBA" id="ARBA00023157"/>
    </source>
</evidence>
<dbReference type="GO" id="GO:0015031">
    <property type="term" value="P:protein transport"/>
    <property type="evidence" value="ECO:0007669"/>
    <property type="project" value="UniProtKB-KW"/>
</dbReference>
<accession>A0A4T0FIA0</accession>
<dbReference type="FunFam" id="1.10.287.810:FF:000001">
    <property type="entry name" value="mitochondrial import inner membrane translocase subunit TIM13"/>
    <property type="match status" value="1"/>
</dbReference>
<evidence type="ECO:0000256" key="4">
    <source>
        <dbReference type="ARBA" id="ARBA00022723"/>
    </source>
</evidence>